<dbReference type="AlphaFoldDB" id="A0A366XYS5"/>
<sequence length="61" mass="6763">MEMKKCILAVITADPSKVTGSKAVFICKDRKEMDKVAAELEAILDGISHLLSNDMYIIVKH</sequence>
<dbReference type="InterPro" id="IPR054055">
    <property type="entry name" value="YpzH"/>
</dbReference>
<dbReference type="Pfam" id="PF21835">
    <property type="entry name" value="YIEGIA_cap"/>
    <property type="match status" value="1"/>
</dbReference>
<accession>A0A366XYS5</accession>
<comment type="caution">
    <text evidence="1">The sequence shown here is derived from an EMBL/GenBank/DDBJ whole genome shotgun (WGS) entry which is preliminary data.</text>
</comment>
<name>A0A366XYS5_9BACI</name>
<keyword evidence="2" id="KW-1185">Reference proteome</keyword>
<dbReference type="RefSeq" id="WP_113805201.1">
    <property type="nucleotide sequence ID" value="NZ_QOCW01000005.1"/>
</dbReference>
<organism evidence="1 2">
    <name type="scientific">Bacillus taeanensis</name>
    <dbReference type="NCBI Taxonomy" id="273032"/>
    <lineage>
        <taxon>Bacteria</taxon>
        <taxon>Bacillati</taxon>
        <taxon>Bacillota</taxon>
        <taxon>Bacilli</taxon>
        <taxon>Bacillales</taxon>
        <taxon>Bacillaceae</taxon>
        <taxon>Bacillus</taxon>
    </lineage>
</organism>
<protein>
    <submittedName>
        <fullName evidence="1">Uncharacterized protein</fullName>
    </submittedName>
</protein>
<dbReference type="OrthoDB" id="1955035at2"/>
<dbReference type="EMBL" id="QOCW01000005">
    <property type="protein sequence ID" value="RBW70295.1"/>
    <property type="molecule type" value="Genomic_DNA"/>
</dbReference>
<reference evidence="1 2" key="1">
    <citation type="submission" date="2018-07" db="EMBL/GenBank/DDBJ databases">
        <title>Lottiidibacillus patelloidae gen. nov., sp. nov., isolated from the intestinal tract of a marine limpet and the reclassification of B. taeanensis BH030017T, B. algicola KMM 3737T and B. hwajinpoensis SW-72T as genus Lottiidibacillus.</title>
        <authorList>
            <person name="Liu R."/>
            <person name="Huang Z."/>
        </authorList>
    </citation>
    <scope>NUCLEOTIDE SEQUENCE [LARGE SCALE GENOMIC DNA]</scope>
    <source>
        <strain evidence="1 2">BH030017</strain>
    </source>
</reference>
<proteinExistence type="predicted"/>
<dbReference type="Proteomes" id="UP000253314">
    <property type="component" value="Unassembled WGS sequence"/>
</dbReference>
<evidence type="ECO:0000313" key="2">
    <source>
        <dbReference type="Proteomes" id="UP000253314"/>
    </source>
</evidence>
<evidence type="ECO:0000313" key="1">
    <source>
        <dbReference type="EMBL" id="RBW70295.1"/>
    </source>
</evidence>
<gene>
    <name evidence="1" type="ORF">DS031_06910</name>
</gene>